<dbReference type="PROSITE" id="PS51257">
    <property type="entry name" value="PROKAR_LIPOPROTEIN"/>
    <property type="match status" value="1"/>
</dbReference>
<evidence type="ECO:0008006" key="8">
    <source>
        <dbReference type="Google" id="ProtNLM"/>
    </source>
</evidence>
<evidence type="ECO:0000256" key="5">
    <source>
        <dbReference type="SAM" id="Phobius"/>
    </source>
</evidence>
<proteinExistence type="predicted"/>
<dbReference type="GO" id="GO:0005886">
    <property type="term" value="C:plasma membrane"/>
    <property type="evidence" value="ECO:0007669"/>
    <property type="project" value="TreeGrafter"/>
</dbReference>
<feature type="transmembrane region" description="Helical" evidence="5">
    <location>
        <begin position="113"/>
        <end position="131"/>
    </location>
</feature>
<dbReference type="InterPro" id="IPR050579">
    <property type="entry name" value="PMP-22/EMP/MP20-like"/>
</dbReference>
<dbReference type="Proteomes" id="UP000245119">
    <property type="component" value="Linkage Group LG14"/>
</dbReference>
<reference evidence="6 7" key="1">
    <citation type="submission" date="2018-04" db="EMBL/GenBank/DDBJ databases">
        <title>The genome of golden apple snail Pomacea canaliculata provides insight into stress tolerance and invasive adaptation.</title>
        <authorList>
            <person name="Liu C."/>
            <person name="Liu B."/>
            <person name="Ren Y."/>
            <person name="Zhang Y."/>
            <person name="Wang H."/>
            <person name="Li S."/>
            <person name="Jiang F."/>
            <person name="Yin L."/>
            <person name="Zhang G."/>
            <person name="Qian W."/>
            <person name="Fan W."/>
        </authorList>
    </citation>
    <scope>NUCLEOTIDE SEQUENCE [LARGE SCALE GENOMIC DNA]</scope>
    <source>
        <strain evidence="6">SZHN2017</strain>
        <tissue evidence="6">Muscle</tissue>
    </source>
</reference>
<evidence type="ECO:0000256" key="2">
    <source>
        <dbReference type="ARBA" id="ARBA00022692"/>
    </source>
</evidence>
<evidence type="ECO:0000256" key="3">
    <source>
        <dbReference type="ARBA" id="ARBA00022989"/>
    </source>
</evidence>
<evidence type="ECO:0000313" key="7">
    <source>
        <dbReference type="Proteomes" id="UP000245119"/>
    </source>
</evidence>
<feature type="transmembrane region" description="Helical" evidence="5">
    <location>
        <begin position="79"/>
        <end position="101"/>
    </location>
</feature>
<dbReference type="PANTHER" id="PTHR10671">
    <property type="entry name" value="EPITHELIAL MEMBRANE PROTEIN-RELATED"/>
    <property type="match status" value="1"/>
</dbReference>
<comment type="caution">
    <text evidence="6">The sequence shown here is derived from an EMBL/GenBank/DDBJ whole genome shotgun (WGS) entry which is preliminary data.</text>
</comment>
<sequence length="202" mass="21753">MALLPVRKITWYKISIVLLYFGFACLTAGMVSPYWTYGSKTTVDDTIVIHRGLWHVCHGHAGSVACASSLGDPPEWLKAVVALQCLAVVGLAFSAGFVVLLTCLWSFSRIPEVVACIASVVGFIGLLVFVGKTPKEEGTVIFHFSWSFALDLIGCVVAFVAAVIMALSNKNTPPAVKSSSQDTRDIQTVESINSEYAAHRVV</sequence>
<feature type="transmembrane region" description="Helical" evidence="5">
    <location>
        <begin position="143"/>
        <end position="167"/>
    </location>
</feature>
<name>A0A2T7NCN0_POMCA</name>
<keyword evidence="7" id="KW-1185">Reference proteome</keyword>
<gene>
    <name evidence="6" type="ORF">C0Q70_21485</name>
</gene>
<feature type="transmembrane region" description="Helical" evidence="5">
    <location>
        <begin position="12"/>
        <end position="35"/>
    </location>
</feature>
<keyword evidence="2 5" id="KW-0812">Transmembrane</keyword>
<dbReference type="InterPro" id="IPR004031">
    <property type="entry name" value="PMP22/EMP/MP20/Claudin"/>
</dbReference>
<dbReference type="Gene3D" id="1.20.140.150">
    <property type="match status" value="1"/>
</dbReference>
<evidence type="ECO:0000256" key="4">
    <source>
        <dbReference type="ARBA" id="ARBA00023136"/>
    </source>
</evidence>
<keyword evidence="3 5" id="KW-1133">Transmembrane helix</keyword>
<dbReference type="Pfam" id="PF00822">
    <property type="entry name" value="PMP22_Claudin"/>
    <property type="match status" value="1"/>
</dbReference>
<dbReference type="AlphaFoldDB" id="A0A2T7NCN0"/>
<organism evidence="6 7">
    <name type="scientific">Pomacea canaliculata</name>
    <name type="common">Golden apple snail</name>
    <dbReference type="NCBI Taxonomy" id="400727"/>
    <lineage>
        <taxon>Eukaryota</taxon>
        <taxon>Metazoa</taxon>
        <taxon>Spiralia</taxon>
        <taxon>Lophotrochozoa</taxon>
        <taxon>Mollusca</taxon>
        <taxon>Gastropoda</taxon>
        <taxon>Caenogastropoda</taxon>
        <taxon>Architaenioglossa</taxon>
        <taxon>Ampullarioidea</taxon>
        <taxon>Ampullariidae</taxon>
        <taxon>Pomacea</taxon>
    </lineage>
</organism>
<dbReference type="EMBL" id="PZQS01000014">
    <property type="protein sequence ID" value="PVD18926.1"/>
    <property type="molecule type" value="Genomic_DNA"/>
</dbReference>
<keyword evidence="4 5" id="KW-0472">Membrane</keyword>
<evidence type="ECO:0000313" key="6">
    <source>
        <dbReference type="EMBL" id="PVD18926.1"/>
    </source>
</evidence>
<protein>
    <recommendedName>
        <fullName evidence="8">MARVEL domain-containing protein</fullName>
    </recommendedName>
</protein>
<accession>A0A2T7NCN0</accession>
<dbReference type="PANTHER" id="PTHR10671:SF108">
    <property type="entry name" value="CLAUDIN FAMILY PROTEIN-RELATED"/>
    <property type="match status" value="1"/>
</dbReference>
<evidence type="ECO:0000256" key="1">
    <source>
        <dbReference type="ARBA" id="ARBA00004141"/>
    </source>
</evidence>
<comment type="subcellular location">
    <subcellularLocation>
        <location evidence="1">Membrane</location>
        <topology evidence="1">Multi-pass membrane protein</topology>
    </subcellularLocation>
</comment>